<sequence>MSMLNALFDKSPEEIMSDIKSPVFTWRTAWKKKWMSLQGVDISKFGPDAFPNLQPNIKLNLRVVIVPAINQSPITRYKDHNKG</sequence>
<evidence type="ECO:0000313" key="1">
    <source>
        <dbReference type="EMBL" id="VEN54395.1"/>
    </source>
</evidence>
<name>A0A653D359_CALMS</name>
<dbReference type="Proteomes" id="UP000410492">
    <property type="component" value="Unassembled WGS sequence"/>
</dbReference>
<keyword evidence="2" id="KW-1185">Reference proteome</keyword>
<proteinExistence type="predicted"/>
<reference evidence="1 2" key="1">
    <citation type="submission" date="2019-01" db="EMBL/GenBank/DDBJ databases">
        <authorList>
            <person name="Sayadi A."/>
        </authorList>
    </citation>
    <scope>NUCLEOTIDE SEQUENCE [LARGE SCALE GENOMIC DNA]</scope>
</reference>
<dbReference type="EMBL" id="CAACVG010009866">
    <property type="protein sequence ID" value="VEN54395.1"/>
    <property type="molecule type" value="Genomic_DNA"/>
</dbReference>
<dbReference type="AlphaFoldDB" id="A0A653D359"/>
<gene>
    <name evidence="1" type="ORF">CALMAC_LOCUS13880</name>
</gene>
<dbReference type="OrthoDB" id="644067at2759"/>
<organism evidence="1 2">
    <name type="scientific">Callosobruchus maculatus</name>
    <name type="common">Southern cowpea weevil</name>
    <name type="synonym">Pulse bruchid</name>
    <dbReference type="NCBI Taxonomy" id="64391"/>
    <lineage>
        <taxon>Eukaryota</taxon>
        <taxon>Metazoa</taxon>
        <taxon>Ecdysozoa</taxon>
        <taxon>Arthropoda</taxon>
        <taxon>Hexapoda</taxon>
        <taxon>Insecta</taxon>
        <taxon>Pterygota</taxon>
        <taxon>Neoptera</taxon>
        <taxon>Endopterygota</taxon>
        <taxon>Coleoptera</taxon>
        <taxon>Polyphaga</taxon>
        <taxon>Cucujiformia</taxon>
        <taxon>Chrysomeloidea</taxon>
        <taxon>Chrysomelidae</taxon>
        <taxon>Bruchinae</taxon>
        <taxon>Bruchini</taxon>
        <taxon>Callosobruchus</taxon>
    </lineage>
</organism>
<protein>
    <submittedName>
        <fullName evidence="1">Uncharacterized protein</fullName>
    </submittedName>
</protein>
<accession>A0A653D359</accession>
<evidence type="ECO:0000313" key="2">
    <source>
        <dbReference type="Proteomes" id="UP000410492"/>
    </source>
</evidence>